<evidence type="ECO:0000256" key="2">
    <source>
        <dbReference type="ARBA" id="ARBA00022490"/>
    </source>
</evidence>
<dbReference type="SUPFAM" id="SSF54814">
    <property type="entry name" value="Prokaryotic type KH domain (KH-domain type II)"/>
    <property type="match status" value="2"/>
</dbReference>
<evidence type="ECO:0000259" key="8">
    <source>
        <dbReference type="PROSITE" id="PS50126"/>
    </source>
</evidence>
<evidence type="ECO:0000256" key="1">
    <source>
        <dbReference type="ARBA" id="ARBA00022472"/>
    </source>
</evidence>
<dbReference type="InterPro" id="IPR009019">
    <property type="entry name" value="KH_sf_prok-type"/>
</dbReference>
<dbReference type="CDD" id="cd02134">
    <property type="entry name" value="KH-II_NusA_rpt1"/>
    <property type="match status" value="1"/>
</dbReference>
<comment type="function">
    <text evidence="7">Participates in both transcription termination and antitermination.</text>
</comment>
<comment type="similarity">
    <text evidence="7">Belongs to the NusA family.</text>
</comment>
<dbReference type="Gene3D" id="2.40.50.140">
    <property type="entry name" value="Nucleic acid-binding proteins"/>
    <property type="match status" value="1"/>
</dbReference>
<protein>
    <recommendedName>
        <fullName evidence="7">Transcription termination/antitermination protein NusA</fullName>
    </recommendedName>
</protein>
<comment type="subcellular location">
    <subcellularLocation>
        <location evidence="7">Cytoplasm</location>
    </subcellularLocation>
</comment>
<accession>A0ABX7PWH3</accession>
<dbReference type="InterPro" id="IPR025249">
    <property type="entry name" value="TF_NusA_KH_1st"/>
</dbReference>
<dbReference type="SUPFAM" id="SSF69705">
    <property type="entry name" value="Transcription factor NusA, N-terminal domain"/>
    <property type="match status" value="1"/>
</dbReference>
<keyword evidence="4 7" id="KW-0694">RNA-binding</keyword>
<keyword evidence="1 7" id="KW-0806">Transcription termination</keyword>
<dbReference type="InterPro" id="IPR013735">
    <property type="entry name" value="TF_NusA_N"/>
</dbReference>
<evidence type="ECO:0000313" key="10">
    <source>
        <dbReference type="Proteomes" id="UP000663088"/>
    </source>
</evidence>
<dbReference type="CDD" id="cd04455">
    <property type="entry name" value="S1_NusA"/>
    <property type="match status" value="1"/>
</dbReference>
<dbReference type="PANTHER" id="PTHR22648">
    <property type="entry name" value="TRANSCRIPTION TERMINATION FACTOR NUSA"/>
    <property type="match status" value="1"/>
</dbReference>
<dbReference type="PROSITE" id="PS50126">
    <property type="entry name" value="S1"/>
    <property type="match status" value="1"/>
</dbReference>
<dbReference type="InterPro" id="IPR004087">
    <property type="entry name" value="KH_dom"/>
</dbReference>
<evidence type="ECO:0000256" key="3">
    <source>
        <dbReference type="ARBA" id="ARBA00022814"/>
    </source>
</evidence>
<keyword evidence="2 7" id="KW-0963">Cytoplasm</keyword>
<dbReference type="Pfam" id="PF08529">
    <property type="entry name" value="NusA_N"/>
    <property type="match status" value="1"/>
</dbReference>
<name>A0ABX7PWH3_9BACT</name>
<dbReference type="CDD" id="cd22529">
    <property type="entry name" value="KH-II_NusA_rpt2"/>
    <property type="match status" value="1"/>
</dbReference>
<evidence type="ECO:0000256" key="4">
    <source>
        <dbReference type="ARBA" id="ARBA00022884"/>
    </source>
</evidence>
<dbReference type="InterPro" id="IPR058582">
    <property type="entry name" value="KH_NusA_2nd"/>
</dbReference>
<dbReference type="InterPro" id="IPR010213">
    <property type="entry name" value="TF_NusA"/>
</dbReference>
<proteinExistence type="inferred from homology"/>
<organism evidence="9 10">
    <name type="scientific">Candidatus Methylacidiphilum infernorum</name>
    <dbReference type="NCBI Taxonomy" id="511746"/>
    <lineage>
        <taxon>Bacteria</taxon>
        <taxon>Pseudomonadati</taxon>
        <taxon>Verrucomicrobiota</taxon>
        <taxon>Methylacidiphilae</taxon>
        <taxon>Methylacidiphilales</taxon>
        <taxon>Methylacidiphilaceae</taxon>
        <taxon>Methylacidiphilum (ex Ratnadevi et al. 2023)</taxon>
    </lineage>
</organism>
<dbReference type="InterPro" id="IPR015946">
    <property type="entry name" value="KH_dom-like_a/b"/>
</dbReference>
<keyword evidence="3 7" id="KW-0889">Transcription antitermination</keyword>
<evidence type="ECO:0000313" key="9">
    <source>
        <dbReference type="EMBL" id="QSR87349.1"/>
    </source>
</evidence>
<dbReference type="NCBIfam" id="TIGR01953">
    <property type="entry name" value="NusA"/>
    <property type="match status" value="1"/>
</dbReference>
<comment type="subunit">
    <text evidence="7">Monomer. Binds directly to the core enzyme of the DNA-dependent RNA polymerase and to nascent RNA.</text>
</comment>
<sequence length="441" mass="49707">MLIFKVETFVEFPLFSLKFKEKAMNQEVLAIMEYMEKEKGINRQVFIEAMQSALLAAAKKSIGPARDLRVEIHPKTGRINVRAKLEVVEKVQNSHDQISLKRAREIDPNVNIGDLVEVEVTPKDFGRIAAQVFKQTINQALKGIERKMVLSEFKDRINNIVSGTIRRIERSDVIIDLGRYEGIMPFKERVPTEEYVVGERIKAYVLSVEDTPHGPMIILSRSHPHFILRLLELEVSEVADKIVEVKAIAREPGFRTKIAVWSSNPKIDPVGSCVGVRGARVKNIVRELHSEKIDLFKWSPNVEELTVEALKPAKVKKVEVDQQNHRVKVTVDEENYSIALGKKGKNAWLASKIVGWDIDIVKEPAFVVDNFTQKITKAAEEMASSLAIDQSVAEQIVRAGFINPEAVAESEEEDLMSALPELDPQLIHRLKEAALLVGKTN</sequence>
<evidence type="ECO:0000256" key="7">
    <source>
        <dbReference type="HAMAP-Rule" id="MF_00945"/>
    </source>
</evidence>
<dbReference type="Pfam" id="PF13184">
    <property type="entry name" value="KH_NusA_1st"/>
    <property type="match status" value="1"/>
</dbReference>
<dbReference type="EMBL" id="CP065956">
    <property type="protein sequence ID" value="QSR87349.1"/>
    <property type="molecule type" value="Genomic_DNA"/>
</dbReference>
<dbReference type="Proteomes" id="UP000663088">
    <property type="component" value="Chromosome"/>
</dbReference>
<evidence type="ECO:0000256" key="5">
    <source>
        <dbReference type="ARBA" id="ARBA00023015"/>
    </source>
</evidence>
<dbReference type="PANTHER" id="PTHR22648:SF0">
    <property type="entry name" value="TRANSCRIPTION TERMINATION_ANTITERMINATION PROTEIN NUSA"/>
    <property type="match status" value="1"/>
</dbReference>
<reference evidence="9 10" key="1">
    <citation type="submission" date="2020-12" db="EMBL/GenBank/DDBJ databases">
        <authorList>
            <person name="Awala S.I."/>
            <person name="Gwak J.-H."/>
            <person name="Kim S.-J."/>
            <person name="Rhee S.-K."/>
        </authorList>
    </citation>
    <scope>NUCLEOTIDE SEQUENCE [LARGE SCALE GENOMIC DNA]</scope>
    <source>
        <strain evidence="9 10">IT5</strain>
    </source>
</reference>
<keyword evidence="6 7" id="KW-0804">Transcription</keyword>
<dbReference type="Gene3D" id="3.30.300.20">
    <property type="match status" value="2"/>
</dbReference>
<dbReference type="InterPro" id="IPR003029">
    <property type="entry name" value="S1_domain"/>
</dbReference>
<dbReference type="SMART" id="SM00316">
    <property type="entry name" value="S1"/>
    <property type="match status" value="1"/>
</dbReference>
<dbReference type="HAMAP" id="MF_00945_B">
    <property type="entry name" value="NusA_B"/>
    <property type="match status" value="1"/>
</dbReference>
<dbReference type="InterPro" id="IPR036555">
    <property type="entry name" value="NusA_N_sf"/>
</dbReference>
<dbReference type="Pfam" id="PF26594">
    <property type="entry name" value="KH_NusA_2nd"/>
    <property type="match status" value="1"/>
</dbReference>
<gene>
    <name evidence="7 9" type="primary">nusA</name>
    <name evidence="9" type="ORF">EM20IM_03190</name>
</gene>
<dbReference type="Gene3D" id="3.30.1480.10">
    <property type="entry name" value="NusA, N-terminal domain"/>
    <property type="match status" value="1"/>
</dbReference>
<evidence type="ECO:0000256" key="6">
    <source>
        <dbReference type="ARBA" id="ARBA00023163"/>
    </source>
</evidence>
<keyword evidence="10" id="KW-1185">Reference proteome</keyword>
<dbReference type="InterPro" id="IPR012340">
    <property type="entry name" value="NA-bd_OB-fold"/>
</dbReference>
<feature type="domain" description="S1 motif" evidence="8">
    <location>
        <begin position="158"/>
        <end position="222"/>
    </location>
</feature>
<dbReference type="SMART" id="SM00322">
    <property type="entry name" value="KH"/>
    <property type="match status" value="2"/>
</dbReference>
<dbReference type="InterPro" id="IPR030842">
    <property type="entry name" value="TF_NusA_bacterial"/>
</dbReference>
<keyword evidence="5 7" id="KW-0805">Transcription regulation</keyword>
<dbReference type="SUPFAM" id="SSF50249">
    <property type="entry name" value="Nucleic acid-binding proteins"/>
    <property type="match status" value="1"/>
</dbReference>